<dbReference type="Gene3D" id="3.40.190.10">
    <property type="entry name" value="Periplasmic binding protein-like II"/>
    <property type="match status" value="1"/>
</dbReference>
<dbReference type="AlphaFoldDB" id="A0A9X1NBB9"/>
<accession>A0A9X1NBB9</accession>
<sequence length="529" mass="56139">MKTSRLLAGLSAVIAVGTLAGCATTGSSDGSGSTGGGTTDQTLTTIIGNDIDSLDPQAQGTTSVMQIVDMMVEELTAIDETGTAQPELAESWETSEDGKTWTFKLKTGVKFSDGAEFDAEAAKFSLDRLLSKDTYKAAPNELAVIDSVEATDASTLTITTKTPFPALAQALSLPIAGFVSPDSVTAEGNTAEQIKVPVGTGPYVYDSYTAGDHITMTRNDAYWGEEPAYKTQTYRFVTDASARLAALQSGDAQVIASPPASSLSQLENAADQDLLLFDSSYSVQIGFNTQNTKNPKLNDPKVRQALSLAIDRDTIIEKVLFGTGTKLTGPLPKSVAGNADVTMPGYDPDQAKQLLAEAGASDLKLTMVASDGRFLNDYKVAQAVAGYLRDVGVEVTLENPTDFTTYLSGVMVDPKEATSDLRLIGWGSIYLDASQALLQFRSDQVPPNGFNGTYFSDKAYDELVLAGNGEIDEAKRTADYAEAQKYLVEQAPTMWMYQVKNAVATSSGVSGVEGKPNNMFVTTWATPAS</sequence>
<dbReference type="EMBL" id="JAJOMB010000003">
    <property type="protein sequence ID" value="MCD5310594.1"/>
    <property type="molecule type" value="Genomic_DNA"/>
</dbReference>
<dbReference type="GO" id="GO:0042597">
    <property type="term" value="C:periplasmic space"/>
    <property type="evidence" value="ECO:0007669"/>
    <property type="project" value="UniProtKB-ARBA"/>
</dbReference>
<dbReference type="Pfam" id="PF00496">
    <property type="entry name" value="SBP_bac_5"/>
    <property type="match status" value="1"/>
</dbReference>
<evidence type="ECO:0000313" key="3">
    <source>
        <dbReference type="EMBL" id="MCD5310594.1"/>
    </source>
</evidence>
<dbReference type="GO" id="GO:1904680">
    <property type="term" value="F:peptide transmembrane transporter activity"/>
    <property type="evidence" value="ECO:0007669"/>
    <property type="project" value="TreeGrafter"/>
</dbReference>
<dbReference type="InterPro" id="IPR000914">
    <property type="entry name" value="SBP_5_dom"/>
</dbReference>
<reference evidence="3" key="1">
    <citation type="submission" date="2021-11" db="EMBL/GenBank/DDBJ databases">
        <title>Streptomyces corallinus and Kineosporia corallina sp. nov., two new coral-derived marine actinobacteria.</title>
        <authorList>
            <person name="Buangrab K."/>
            <person name="Sutthacheep M."/>
            <person name="Yeemin T."/>
            <person name="Harunari E."/>
            <person name="Igarashi Y."/>
            <person name="Sripreechasak P."/>
            <person name="Kanchanasin P."/>
            <person name="Tanasupawat S."/>
            <person name="Phongsopitanun W."/>
        </authorList>
    </citation>
    <scope>NUCLEOTIDE SEQUENCE</scope>
    <source>
        <strain evidence="3">JCM 31032</strain>
    </source>
</reference>
<organism evidence="3 4">
    <name type="scientific">Kineosporia babensis</name>
    <dbReference type="NCBI Taxonomy" id="499548"/>
    <lineage>
        <taxon>Bacteria</taxon>
        <taxon>Bacillati</taxon>
        <taxon>Actinomycetota</taxon>
        <taxon>Actinomycetes</taxon>
        <taxon>Kineosporiales</taxon>
        <taxon>Kineosporiaceae</taxon>
        <taxon>Kineosporia</taxon>
    </lineage>
</organism>
<dbReference type="Gene3D" id="3.10.105.10">
    <property type="entry name" value="Dipeptide-binding Protein, Domain 3"/>
    <property type="match status" value="1"/>
</dbReference>
<evidence type="ECO:0000313" key="4">
    <source>
        <dbReference type="Proteomes" id="UP001138997"/>
    </source>
</evidence>
<evidence type="ECO:0000259" key="2">
    <source>
        <dbReference type="Pfam" id="PF00496"/>
    </source>
</evidence>
<dbReference type="GO" id="GO:0015833">
    <property type="term" value="P:peptide transport"/>
    <property type="evidence" value="ECO:0007669"/>
    <property type="project" value="TreeGrafter"/>
</dbReference>
<dbReference type="InterPro" id="IPR039424">
    <property type="entry name" value="SBP_5"/>
</dbReference>
<dbReference type="SUPFAM" id="SSF53850">
    <property type="entry name" value="Periplasmic binding protein-like II"/>
    <property type="match status" value="1"/>
</dbReference>
<dbReference type="PIRSF" id="PIRSF002741">
    <property type="entry name" value="MppA"/>
    <property type="match status" value="1"/>
</dbReference>
<evidence type="ECO:0000256" key="1">
    <source>
        <dbReference type="SAM" id="SignalP"/>
    </source>
</evidence>
<dbReference type="RefSeq" id="WP_231439608.1">
    <property type="nucleotide sequence ID" value="NZ_JAJOMB010000003.1"/>
</dbReference>
<protein>
    <submittedName>
        <fullName evidence="3">ABC transporter substrate-binding protein</fullName>
    </submittedName>
</protein>
<name>A0A9X1NBB9_9ACTN</name>
<dbReference type="Proteomes" id="UP001138997">
    <property type="component" value="Unassembled WGS sequence"/>
</dbReference>
<comment type="caution">
    <text evidence="3">The sequence shown here is derived from an EMBL/GenBank/DDBJ whole genome shotgun (WGS) entry which is preliminary data.</text>
</comment>
<keyword evidence="1" id="KW-0732">Signal</keyword>
<feature type="signal peptide" evidence="1">
    <location>
        <begin position="1"/>
        <end position="20"/>
    </location>
</feature>
<feature type="domain" description="Solute-binding protein family 5" evidence="2">
    <location>
        <begin position="84"/>
        <end position="444"/>
    </location>
</feature>
<dbReference type="PROSITE" id="PS51257">
    <property type="entry name" value="PROKAR_LIPOPROTEIN"/>
    <property type="match status" value="1"/>
</dbReference>
<feature type="chain" id="PRO_5040913023" evidence="1">
    <location>
        <begin position="21"/>
        <end position="529"/>
    </location>
</feature>
<dbReference type="Gene3D" id="3.90.76.10">
    <property type="entry name" value="Dipeptide-binding Protein, Domain 1"/>
    <property type="match status" value="1"/>
</dbReference>
<keyword evidence="4" id="KW-1185">Reference proteome</keyword>
<dbReference type="GO" id="GO:0043190">
    <property type="term" value="C:ATP-binding cassette (ABC) transporter complex"/>
    <property type="evidence" value="ECO:0007669"/>
    <property type="project" value="InterPro"/>
</dbReference>
<proteinExistence type="predicted"/>
<dbReference type="PANTHER" id="PTHR30290">
    <property type="entry name" value="PERIPLASMIC BINDING COMPONENT OF ABC TRANSPORTER"/>
    <property type="match status" value="1"/>
</dbReference>
<dbReference type="InterPro" id="IPR030678">
    <property type="entry name" value="Peptide/Ni-bd"/>
</dbReference>
<gene>
    <name evidence="3" type="ORF">LR394_06785</name>
</gene>